<gene>
    <name evidence="12" type="ORF">DI563_10580</name>
</gene>
<evidence type="ECO:0000256" key="10">
    <source>
        <dbReference type="ARBA" id="ARBA00023225"/>
    </source>
</evidence>
<evidence type="ECO:0000256" key="5">
    <source>
        <dbReference type="ARBA" id="ARBA00022475"/>
    </source>
</evidence>
<dbReference type="Gene3D" id="1.10.287.1700">
    <property type="match status" value="1"/>
</dbReference>
<evidence type="ECO:0000256" key="1">
    <source>
        <dbReference type="ARBA" id="ARBA00004413"/>
    </source>
</evidence>
<dbReference type="GO" id="GO:0071973">
    <property type="term" value="P:bacterial-type flagellum-dependent cell motility"/>
    <property type="evidence" value="ECO:0007669"/>
    <property type="project" value="InterPro"/>
</dbReference>
<feature type="compositionally biased region" description="Basic and acidic residues" evidence="11">
    <location>
        <begin position="93"/>
        <end position="110"/>
    </location>
</feature>
<proteinExistence type="inferred from homology"/>
<keyword evidence="10" id="KW-1006">Bacterial flagellum protein export</keyword>
<keyword evidence="5" id="KW-1003">Cell membrane</keyword>
<protein>
    <recommendedName>
        <fullName evidence="3">Flagellar FliJ protein</fullName>
    </recommendedName>
</protein>
<keyword evidence="12" id="KW-0282">Flagellum</keyword>
<evidence type="ECO:0000256" key="6">
    <source>
        <dbReference type="ARBA" id="ARBA00022500"/>
    </source>
</evidence>
<keyword evidence="4" id="KW-0813">Transport</keyword>
<dbReference type="EMBL" id="QFPP01000102">
    <property type="protein sequence ID" value="PZQ75075.1"/>
    <property type="molecule type" value="Genomic_DNA"/>
</dbReference>
<evidence type="ECO:0000256" key="2">
    <source>
        <dbReference type="ARBA" id="ARBA00010004"/>
    </source>
</evidence>
<dbReference type="GO" id="GO:0005886">
    <property type="term" value="C:plasma membrane"/>
    <property type="evidence" value="ECO:0007669"/>
    <property type="project" value="UniProtKB-SubCell"/>
</dbReference>
<dbReference type="InterPro" id="IPR012823">
    <property type="entry name" value="Flagell_FliJ"/>
</dbReference>
<dbReference type="Proteomes" id="UP000249135">
    <property type="component" value="Unassembled WGS sequence"/>
</dbReference>
<keyword evidence="9" id="KW-0472">Membrane</keyword>
<evidence type="ECO:0000256" key="8">
    <source>
        <dbReference type="ARBA" id="ARBA00022927"/>
    </source>
</evidence>
<evidence type="ECO:0000256" key="4">
    <source>
        <dbReference type="ARBA" id="ARBA00022448"/>
    </source>
</evidence>
<comment type="subcellular location">
    <subcellularLocation>
        <location evidence="1">Cell membrane</location>
        <topology evidence="1">Peripheral membrane protein</topology>
        <orientation evidence="1">Cytoplasmic side</orientation>
    </subcellularLocation>
</comment>
<dbReference type="PANTHER" id="PTHR38786:SF1">
    <property type="entry name" value="FLAGELLAR FLIJ PROTEIN"/>
    <property type="match status" value="1"/>
</dbReference>
<dbReference type="AlphaFoldDB" id="A0A2W5QJR0"/>
<dbReference type="PANTHER" id="PTHR38786">
    <property type="entry name" value="FLAGELLAR FLIJ PROTEIN"/>
    <property type="match status" value="1"/>
</dbReference>
<comment type="caution">
    <text evidence="12">The sequence shown here is derived from an EMBL/GenBank/DDBJ whole genome shotgun (WGS) entry which is preliminary data.</text>
</comment>
<dbReference type="InterPro" id="IPR053716">
    <property type="entry name" value="Flag_assembly_chemotaxis_eff"/>
</dbReference>
<comment type="similarity">
    <text evidence="2">Belongs to the FliJ family.</text>
</comment>
<keyword evidence="12" id="KW-0966">Cell projection</keyword>
<dbReference type="Pfam" id="PF02050">
    <property type="entry name" value="FliJ"/>
    <property type="match status" value="1"/>
</dbReference>
<keyword evidence="8" id="KW-0653">Protein transport</keyword>
<evidence type="ECO:0000256" key="11">
    <source>
        <dbReference type="SAM" id="MobiDB-lite"/>
    </source>
</evidence>
<dbReference type="GO" id="GO:0006935">
    <property type="term" value="P:chemotaxis"/>
    <property type="evidence" value="ECO:0007669"/>
    <property type="project" value="UniProtKB-KW"/>
</dbReference>
<name>A0A2W5QJR0_VARPD</name>
<keyword evidence="7" id="KW-1005">Bacterial flagellum biogenesis</keyword>
<dbReference type="GO" id="GO:0009288">
    <property type="term" value="C:bacterial-type flagellum"/>
    <property type="evidence" value="ECO:0007669"/>
    <property type="project" value="InterPro"/>
</dbReference>
<accession>A0A2W5QJR0</accession>
<dbReference type="InterPro" id="IPR052570">
    <property type="entry name" value="FliJ"/>
</dbReference>
<evidence type="ECO:0000256" key="9">
    <source>
        <dbReference type="ARBA" id="ARBA00023136"/>
    </source>
</evidence>
<reference evidence="12 13" key="1">
    <citation type="submission" date="2017-08" db="EMBL/GenBank/DDBJ databases">
        <title>Infants hospitalized years apart are colonized by the same room-sourced microbial strains.</title>
        <authorList>
            <person name="Brooks B."/>
            <person name="Olm M.R."/>
            <person name="Firek B.A."/>
            <person name="Baker R."/>
            <person name="Thomas B.C."/>
            <person name="Morowitz M.J."/>
            <person name="Banfield J.F."/>
        </authorList>
    </citation>
    <scope>NUCLEOTIDE SEQUENCE [LARGE SCALE GENOMIC DNA]</scope>
    <source>
        <strain evidence="12">S2_005_003_R2_41</strain>
    </source>
</reference>
<dbReference type="GO" id="GO:0015031">
    <property type="term" value="P:protein transport"/>
    <property type="evidence" value="ECO:0007669"/>
    <property type="project" value="UniProtKB-KW"/>
</dbReference>
<keyword evidence="12" id="KW-0969">Cilium</keyword>
<evidence type="ECO:0000256" key="3">
    <source>
        <dbReference type="ARBA" id="ARBA00020392"/>
    </source>
</evidence>
<evidence type="ECO:0000313" key="12">
    <source>
        <dbReference type="EMBL" id="PZQ75075.1"/>
    </source>
</evidence>
<organism evidence="12 13">
    <name type="scientific">Variovorax paradoxus</name>
    <dbReference type="NCBI Taxonomy" id="34073"/>
    <lineage>
        <taxon>Bacteria</taxon>
        <taxon>Pseudomonadati</taxon>
        <taxon>Pseudomonadota</taxon>
        <taxon>Betaproteobacteria</taxon>
        <taxon>Burkholderiales</taxon>
        <taxon>Comamonadaceae</taxon>
        <taxon>Variovorax</taxon>
    </lineage>
</organism>
<dbReference type="GO" id="GO:0044781">
    <property type="term" value="P:bacterial-type flagellum organization"/>
    <property type="evidence" value="ECO:0007669"/>
    <property type="project" value="UniProtKB-KW"/>
</dbReference>
<feature type="region of interest" description="Disordered" evidence="11">
    <location>
        <begin position="93"/>
        <end position="112"/>
    </location>
</feature>
<evidence type="ECO:0000313" key="13">
    <source>
        <dbReference type="Proteomes" id="UP000249135"/>
    </source>
</evidence>
<keyword evidence="6" id="KW-0145">Chemotaxis</keyword>
<sequence length="130" mass="14979">MSQARQQWVGAQLQLDQLETYAQETTSRWGAQSGRCAPEIMRHHYQFMERLVHAIRLQTSVVAEHAARVSQEAELVRAAEARLESLRQLQAQREREEQLMRQRREQKQSDELAAAQHRRLLNGGMAGFAG</sequence>
<evidence type="ECO:0000256" key="7">
    <source>
        <dbReference type="ARBA" id="ARBA00022795"/>
    </source>
</evidence>